<dbReference type="EMBL" id="FOJB01000001">
    <property type="protein sequence ID" value="SEW29136.1"/>
    <property type="molecule type" value="Genomic_DNA"/>
</dbReference>
<accession>A0A1I0QPM2</accession>
<gene>
    <name evidence="1" type="ORF">SAMN05444851_2754</name>
</gene>
<dbReference type="AlphaFoldDB" id="A0A1I0QPM2"/>
<name>A0A1I0QPM2_9RHOB</name>
<dbReference type="Pfam" id="PF11150">
    <property type="entry name" value="DUF2927"/>
    <property type="match status" value="1"/>
</dbReference>
<keyword evidence="2" id="KW-1185">Reference proteome</keyword>
<dbReference type="InterPro" id="IPR021323">
    <property type="entry name" value="DUF2927"/>
</dbReference>
<protein>
    <recommendedName>
        <fullName evidence="3">DUF2927 domain-containing protein</fullName>
    </recommendedName>
</protein>
<proteinExistence type="predicted"/>
<dbReference type="Proteomes" id="UP000199650">
    <property type="component" value="Unassembled WGS sequence"/>
</dbReference>
<evidence type="ECO:0000313" key="2">
    <source>
        <dbReference type="Proteomes" id="UP000199650"/>
    </source>
</evidence>
<evidence type="ECO:0008006" key="3">
    <source>
        <dbReference type="Google" id="ProtNLM"/>
    </source>
</evidence>
<sequence>MMLALSGCQMAGPSGAGLPTSPTPKPRAISIPVVPSAESKALAAYYTSVQRSLLTQGLLRTDGGGADVPFSAAMLARNFERIAFFQEYSSAGGRLIARENASRLTRWEKPVRVSLQFGLSTPDEQKAQDRATLSRYVRRLARITGHPISMTNGDGNFHVYILNEDERKAFGPELRRVVPGISALSQRAVIDMPRDTYCLVFGRDPANNGQFEQAVAVIRSEHPDLMRTSCIHEEVAQGLGLSNDSPMARPSIFNDDEEFGLLTTHDENLLRMLYDDRLRPNMTADEARPIIKQIAAELTGGAV</sequence>
<reference evidence="1 2" key="1">
    <citation type="submission" date="2016-10" db="EMBL/GenBank/DDBJ databases">
        <authorList>
            <person name="de Groot N.N."/>
        </authorList>
    </citation>
    <scope>NUCLEOTIDE SEQUENCE [LARGE SCALE GENOMIC DNA]</scope>
    <source>
        <strain evidence="1 2">DSM 29439</strain>
    </source>
</reference>
<organism evidence="1 2">
    <name type="scientific">Aliiroseovarius sediminilitoris</name>
    <dbReference type="NCBI Taxonomy" id="1173584"/>
    <lineage>
        <taxon>Bacteria</taxon>
        <taxon>Pseudomonadati</taxon>
        <taxon>Pseudomonadota</taxon>
        <taxon>Alphaproteobacteria</taxon>
        <taxon>Rhodobacterales</taxon>
        <taxon>Paracoccaceae</taxon>
        <taxon>Aliiroseovarius</taxon>
    </lineage>
</organism>
<dbReference type="STRING" id="1173584.SAMN05444851_2754"/>
<evidence type="ECO:0000313" key="1">
    <source>
        <dbReference type="EMBL" id="SEW29136.1"/>
    </source>
</evidence>